<evidence type="ECO:0000313" key="2">
    <source>
        <dbReference type="EMBL" id="RZT89999.1"/>
    </source>
</evidence>
<protein>
    <recommendedName>
        <fullName evidence="4">SMODS and SLOG-associating 2TM effector domain-containing protein</fullName>
    </recommendedName>
</protein>
<feature type="transmembrane region" description="Helical" evidence="1">
    <location>
        <begin position="200"/>
        <end position="223"/>
    </location>
</feature>
<keyword evidence="1" id="KW-0472">Membrane</keyword>
<feature type="transmembrane region" description="Helical" evidence="1">
    <location>
        <begin position="161"/>
        <end position="180"/>
    </location>
</feature>
<keyword evidence="1" id="KW-0812">Transmembrane</keyword>
<keyword evidence="1" id="KW-1133">Transmembrane helix</keyword>
<gene>
    <name evidence="2" type="ORF">EV678_0803</name>
</gene>
<dbReference type="EMBL" id="SHKM01000001">
    <property type="protein sequence ID" value="RZT89999.1"/>
    <property type="molecule type" value="Genomic_DNA"/>
</dbReference>
<evidence type="ECO:0008006" key="4">
    <source>
        <dbReference type="Google" id="ProtNLM"/>
    </source>
</evidence>
<evidence type="ECO:0000256" key="1">
    <source>
        <dbReference type="SAM" id="Phobius"/>
    </source>
</evidence>
<organism evidence="2 3">
    <name type="scientific">Azospira oryzae</name>
    <dbReference type="NCBI Taxonomy" id="146939"/>
    <lineage>
        <taxon>Bacteria</taxon>
        <taxon>Pseudomonadati</taxon>
        <taxon>Pseudomonadota</taxon>
        <taxon>Betaproteobacteria</taxon>
        <taxon>Rhodocyclales</taxon>
        <taxon>Rhodocyclaceae</taxon>
        <taxon>Azospira</taxon>
    </lineage>
</organism>
<comment type="caution">
    <text evidence="2">The sequence shown here is derived from an EMBL/GenBank/DDBJ whole genome shotgun (WGS) entry which is preliminary data.</text>
</comment>
<dbReference type="Proteomes" id="UP000292136">
    <property type="component" value="Unassembled WGS sequence"/>
</dbReference>
<reference evidence="2 3" key="1">
    <citation type="submission" date="2019-02" db="EMBL/GenBank/DDBJ databases">
        <title>Genomic Encyclopedia of Type Strains, Phase IV (KMG-IV): sequencing the most valuable type-strain genomes for metagenomic binning, comparative biology and taxonomic classification.</title>
        <authorList>
            <person name="Goeker M."/>
        </authorList>
    </citation>
    <scope>NUCLEOTIDE SEQUENCE [LARGE SCALE GENOMIC DNA]</scope>
    <source>
        <strain evidence="2 3">DSM 21223</strain>
    </source>
</reference>
<evidence type="ECO:0000313" key="3">
    <source>
        <dbReference type="Proteomes" id="UP000292136"/>
    </source>
</evidence>
<sequence>MNQILKISNLYYLRLRQNEKNSKTIEAWPFLFIASLLCFLFFLSEFFSNTKNPEHNSLITGILMLATEASTLVILMVAKELNNKKNLNYLSKKYSRNFSTKTEAKIFLINKLTKSKQKNYHTIAIKIKNILDERNSKYYIGKQKKFEISKKIYDPESKQRIYSLSLVLIAPLFALCINYGANIETIFELFNHDQKTTLIIIWLIPSFLLWLGALLLITLMEVISTTFQATKFMTKKHKAKSDLSMLVFYSDLIELSRPL</sequence>
<keyword evidence="3" id="KW-1185">Reference proteome</keyword>
<name>A0ABY0IUX0_9RHOO</name>
<proteinExistence type="predicted"/>
<feature type="transmembrane region" description="Helical" evidence="1">
    <location>
        <begin position="59"/>
        <end position="78"/>
    </location>
</feature>
<accession>A0ABY0IUX0</accession>
<feature type="transmembrane region" description="Helical" evidence="1">
    <location>
        <begin position="27"/>
        <end position="47"/>
    </location>
</feature>